<evidence type="ECO:0000256" key="4">
    <source>
        <dbReference type="ARBA" id="ARBA00022989"/>
    </source>
</evidence>
<gene>
    <name evidence="13" type="ORF">N2K84_16495</name>
</gene>
<reference evidence="13" key="1">
    <citation type="submission" date="2022-10" db="EMBL/GenBank/DDBJ databases">
        <title>Gaoshiqiia sediminis gen. nov., sp. nov., isolated from coastal sediment.</title>
        <authorList>
            <person name="Yu W.X."/>
            <person name="Mu D.S."/>
            <person name="Du J.Z."/>
            <person name="Liang Y.Q."/>
        </authorList>
    </citation>
    <scope>NUCLEOTIDE SEQUENCE</scope>
    <source>
        <strain evidence="13">A06</strain>
    </source>
</reference>
<dbReference type="PRINTS" id="PR00762">
    <property type="entry name" value="CLCHANNEL"/>
</dbReference>
<dbReference type="Gene3D" id="1.10.3080.10">
    <property type="entry name" value="Clc chloride channel"/>
    <property type="match status" value="1"/>
</dbReference>
<evidence type="ECO:0000256" key="8">
    <source>
        <dbReference type="ARBA" id="ARBA00023214"/>
    </source>
</evidence>
<dbReference type="Proteomes" id="UP001163821">
    <property type="component" value="Unassembled WGS sequence"/>
</dbReference>
<keyword evidence="10" id="KW-0129">CBS domain</keyword>
<dbReference type="Pfam" id="PF00571">
    <property type="entry name" value="CBS"/>
    <property type="match status" value="2"/>
</dbReference>
<dbReference type="InterPro" id="IPR050368">
    <property type="entry name" value="ClC-type_chloride_channel"/>
</dbReference>
<evidence type="ECO:0000259" key="12">
    <source>
        <dbReference type="PROSITE" id="PS51371"/>
    </source>
</evidence>
<dbReference type="Gene3D" id="3.10.580.10">
    <property type="entry name" value="CBS-domain"/>
    <property type="match status" value="1"/>
</dbReference>
<keyword evidence="14" id="KW-1185">Reference proteome</keyword>
<evidence type="ECO:0000313" key="13">
    <source>
        <dbReference type="EMBL" id="MCW0484342.1"/>
    </source>
</evidence>
<dbReference type="InterPro" id="IPR000644">
    <property type="entry name" value="CBS_dom"/>
</dbReference>
<evidence type="ECO:0000256" key="7">
    <source>
        <dbReference type="ARBA" id="ARBA00023173"/>
    </source>
</evidence>
<dbReference type="RefSeq" id="WP_282592935.1">
    <property type="nucleotide sequence ID" value="NZ_JAPAAF010000034.1"/>
</dbReference>
<dbReference type="EMBL" id="JAPAAF010000034">
    <property type="protein sequence ID" value="MCW0484342.1"/>
    <property type="molecule type" value="Genomic_DNA"/>
</dbReference>
<dbReference type="AlphaFoldDB" id="A0AA41YAG2"/>
<dbReference type="SUPFAM" id="SSF81340">
    <property type="entry name" value="Clc chloride channel"/>
    <property type="match status" value="1"/>
</dbReference>
<feature type="transmembrane region" description="Helical" evidence="11">
    <location>
        <begin position="230"/>
        <end position="247"/>
    </location>
</feature>
<feature type="transmembrane region" description="Helical" evidence="11">
    <location>
        <begin position="62"/>
        <end position="82"/>
    </location>
</feature>
<feature type="transmembrane region" description="Helical" evidence="11">
    <location>
        <begin position="188"/>
        <end position="210"/>
    </location>
</feature>
<feature type="domain" description="CBS" evidence="12">
    <location>
        <begin position="464"/>
        <end position="522"/>
    </location>
</feature>
<accession>A0AA41YAG2</accession>
<dbReference type="SUPFAM" id="SSF54631">
    <property type="entry name" value="CBS-domain pair"/>
    <property type="match status" value="1"/>
</dbReference>
<evidence type="ECO:0000256" key="5">
    <source>
        <dbReference type="ARBA" id="ARBA00023065"/>
    </source>
</evidence>
<feature type="transmembrane region" description="Helical" evidence="11">
    <location>
        <begin position="268"/>
        <end position="286"/>
    </location>
</feature>
<feature type="transmembrane region" description="Helical" evidence="11">
    <location>
        <begin position="411"/>
        <end position="429"/>
    </location>
</feature>
<evidence type="ECO:0000256" key="1">
    <source>
        <dbReference type="ARBA" id="ARBA00004141"/>
    </source>
</evidence>
<keyword evidence="6 11" id="KW-0472">Membrane</keyword>
<dbReference type="InterPro" id="IPR001807">
    <property type="entry name" value="ClC"/>
</dbReference>
<dbReference type="CDD" id="cd00400">
    <property type="entry name" value="Voltage_gated_ClC"/>
    <property type="match status" value="1"/>
</dbReference>
<evidence type="ECO:0000256" key="9">
    <source>
        <dbReference type="ARBA" id="ARBA00023303"/>
    </source>
</evidence>
<evidence type="ECO:0000256" key="3">
    <source>
        <dbReference type="ARBA" id="ARBA00022692"/>
    </source>
</evidence>
<protein>
    <submittedName>
        <fullName evidence="13">Chloride channel protein</fullName>
    </submittedName>
</protein>
<feature type="transmembrane region" description="Helical" evidence="11">
    <location>
        <begin position="352"/>
        <end position="372"/>
    </location>
</feature>
<name>A0AA41YAG2_9BACT</name>
<evidence type="ECO:0000256" key="2">
    <source>
        <dbReference type="ARBA" id="ARBA00022448"/>
    </source>
</evidence>
<evidence type="ECO:0000256" key="6">
    <source>
        <dbReference type="ARBA" id="ARBA00023136"/>
    </source>
</evidence>
<feature type="transmembrane region" description="Helical" evidence="11">
    <location>
        <begin position="318"/>
        <end position="340"/>
    </location>
</feature>
<evidence type="ECO:0000313" key="14">
    <source>
        <dbReference type="Proteomes" id="UP001163821"/>
    </source>
</evidence>
<dbReference type="InterPro" id="IPR046342">
    <property type="entry name" value="CBS_dom_sf"/>
</dbReference>
<feature type="transmembrane region" description="Helical" evidence="11">
    <location>
        <begin position="155"/>
        <end position="181"/>
    </location>
</feature>
<keyword evidence="3 11" id="KW-0812">Transmembrane</keyword>
<dbReference type="GO" id="GO:0034707">
    <property type="term" value="C:chloride channel complex"/>
    <property type="evidence" value="ECO:0007669"/>
    <property type="project" value="UniProtKB-KW"/>
</dbReference>
<comment type="caution">
    <text evidence="13">The sequence shown here is derived from an EMBL/GenBank/DDBJ whole genome shotgun (WGS) entry which is preliminary data.</text>
</comment>
<proteinExistence type="predicted"/>
<dbReference type="PANTHER" id="PTHR43427:SF6">
    <property type="entry name" value="CHLORIDE CHANNEL PROTEIN CLC-E"/>
    <property type="match status" value="1"/>
</dbReference>
<keyword evidence="2" id="KW-0813">Transport</keyword>
<organism evidence="13 14">
    <name type="scientific">Gaoshiqia sediminis</name>
    <dbReference type="NCBI Taxonomy" id="2986998"/>
    <lineage>
        <taxon>Bacteria</taxon>
        <taxon>Pseudomonadati</taxon>
        <taxon>Bacteroidota</taxon>
        <taxon>Bacteroidia</taxon>
        <taxon>Marinilabiliales</taxon>
        <taxon>Prolixibacteraceae</taxon>
        <taxon>Gaoshiqia</taxon>
    </lineage>
</organism>
<feature type="transmembrane region" description="Helical" evidence="11">
    <location>
        <begin position="378"/>
        <end position="399"/>
    </location>
</feature>
<dbReference type="PROSITE" id="PS51371">
    <property type="entry name" value="CBS"/>
    <property type="match status" value="1"/>
</dbReference>
<dbReference type="InterPro" id="IPR014743">
    <property type="entry name" value="Cl-channel_core"/>
</dbReference>
<keyword evidence="7" id="KW-0869">Chloride channel</keyword>
<dbReference type="Pfam" id="PF00654">
    <property type="entry name" value="Voltage_CLC"/>
    <property type="match status" value="1"/>
</dbReference>
<evidence type="ECO:0000256" key="10">
    <source>
        <dbReference type="PROSITE-ProRule" id="PRU00703"/>
    </source>
</evidence>
<feature type="transmembrane region" description="Helical" evidence="11">
    <location>
        <begin position="21"/>
        <end position="42"/>
    </location>
</feature>
<dbReference type="PANTHER" id="PTHR43427">
    <property type="entry name" value="CHLORIDE CHANNEL PROTEIN CLC-E"/>
    <property type="match status" value="1"/>
</dbReference>
<comment type="subcellular location">
    <subcellularLocation>
        <location evidence="1">Membrane</location>
        <topology evidence="1">Multi-pass membrane protein</topology>
    </subcellularLocation>
</comment>
<dbReference type="GO" id="GO:0005254">
    <property type="term" value="F:chloride channel activity"/>
    <property type="evidence" value="ECO:0007669"/>
    <property type="project" value="UniProtKB-KW"/>
</dbReference>
<keyword evidence="9" id="KW-0407">Ion channel</keyword>
<keyword evidence="5" id="KW-0406">Ion transport</keyword>
<keyword evidence="8" id="KW-0868">Chloride</keyword>
<sequence length="588" mass="64746">MAEIRKKVISLFMRFAGDRKIYWLSLAIGIISGIAALILKNLVHFIGETLVGNLNITSENVLFFAFPVTGIVITVLIVKHFIKDDLGHGVSKVLASISQNKALLKVHHTFSSIITSSFTIGFGGSVGAEAPVVLTGSAIGSNVGRFFKLNHADTMLLLGCGATGAIAGIFKAPLAGIIFTLEVLMLDLTMASLIPLLISGISAAVLAYYFMGDAVMFKFELIHGFDASNVPFYLILGIFSGFVSLYFTRMTMYMEFKFKSIRKQYLKIIYGGLILGLLIFIFPPLWGEGYQSVNKVFNDMGANLLDNSLFYGFKDNPWFIVVFLLMLIFFKVIAMTATTASGGVGGIFAPTLFVGAIGGYFVASFANLALGLNLPLDNFALAGMGAMMAGVMHAPLLGIFLTAEITGGYQLFFPLIISATASYLTIMRFEPHSIYTKRLALKGELITHHKDKAVLHFMEVAELIETDFEVVSPDATLGDLTKIIARSKRNLFPVVEEDGTLRGMVKMDDIREIIFNHELYDTVHVRDIMYMPEHYISPRDSMHVVAAKFESSGRFNLAVIDKGKYIGFISRARVFSNYRNKVRTLSHD</sequence>
<evidence type="ECO:0000256" key="11">
    <source>
        <dbReference type="SAM" id="Phobius"/>
    </source>
</evidence>
<keyword evidence="4 11" id="KW-1133">Transmembrane helix</keyword>